<keyword evidence="2" id="KW-1185">Reference proteome</keyword>
<gene>
    <name evidence="1" type="ORF">HHL22_18010</name>
</gene>
<reference evidence="1 2" key="1">
    <citation type="submission" date="2020-04" db="EMBL/GenBank/DDBJ databases">
        <title>Hymenobacter polaris sp. nov., isolated from Arctic soil.</title>
        <authorList>
            <person name="Dahal R.H."/>
        </authorList>
    </citation>
    <scope>NUCLEOTIDE SEQUENCE [LARGE SCALE GENOMIC DNA]</scope>
    <source>
        <strain evidence="1 2">RP-2-7</strain>
    </source>
</reference>
<dbReference type="Proteomes" id="UP000559626">
    <property type="component" value="Unassembled WGS sequence"/>
</dbReference>
<sequence>MRFLFPLVLLFTALGLSIYAYLGGLHSPTVALETTVAPVLLAGQPFAGKASEASFGELFRAAKTTQDARSLPAAQALANLYYNDPEAAHDSIRAFVGLRVADTLGRLPAGWRYRVVPAGRRTMHARMVGTSFLLAPGKLYSAAEQGLKDLKLTKQPPYLEQFGPGDSSELWLGAK</sequence>
<name>A0A7Y0AGX4_9BACT</name>
<comment type="caution">
    <text evidence="1">The sequence shown here is derived from an EMBL/GenBank/DDBJ whole genome shotgun (WGS) entry which is preliminary data.</text>
</comment>
<dbReference type="RefSeq" id="WP_169532790.1">
    <property type="nucleotide sequence ID" value="NZ_JABBGH010000003.1"/>
</dbReference>
<organism evidence="1 2">
    <name type="scientific">Hymenobacter polaris</name>
    <dbReference type="NCBI Taxonomy" id="2682546"/>
    <lineage>
        <taxon>Bacteria</taxon>
        <taxon>Pseudomonadati</taxon>
        <taxon>Bacteroidota</taxon>
        <taxon>Cytophagia</taxon>
        <taxon>Cytophagales</taxon>
        <taxon>Hymenobacteraceae</taxon>
        <taxon>Hymenobacter</taxon>
    </lineage>
</organism>
<evidence type="ECO:0000313" key="2">
    <source>
        <dbReference type="Proteomes" id="UP000559626"/>
    </source>
</evidence>
<accession>A0A7Y0AGX4</accession>
<dbReference type="AlphaFoldDB" id="A0A7Y0AGX4"/>
<protein>
    <recommendedName>
        <fullName evidence="3">AraC family transcriptional regulator</fullName>
    </recommendedName>
</protein>
<proteinExistence type="predicted"/>
<evidence type="ECO:0000313" key="1">
    <source>
        <dbReference type="EMBL" id="NML67105.1"/>
    </source>
</evidence>
<dbReference type="EMBL" id="JABBGH010000003">
    <property type="protein sequence ID" value="NML67105.1"/>
    <property type="molecule type" value="Genomic_DNA"/>
</dbReference>
<evidence type="ECO:0008006" key="3">
    <source>
        <dbReference type="Google" id="ProtNLM"/>
    </source>
</evidence>